<dbReference type="SUPFAM" id="SSF51735">
    <property type="entry name" value="NAD(P)-binding Rossmann-fold domains"/>
    <property type="match status" value="1"/>
</dbReference>
<name>A0A178IMM0_9BACT</name>
<dbReference type="OrthoDB" id="9815825at2"/>
<dbReference type="Gene3D" id="3.40.50.720">
    <property type="entry name" value="NAD(P)-binding Rossmann-like Domain"/>
    <property type="match status" value="1"/>
</dbReference>
<dbReference type="AlphaFoldDB" id="A0A178IMM0"/>
<accession>A0A178IMM0</accession>
<dbReference type="InterPro" id="IPR036291">
    <property type="entry name" value="NAD(P)-bd_dom_sf"/>
</dbReference>
<dbReference type="PANTHER" id="PTHR43377">
    <property type="entry name" value="BILIVERDIN REDUCTASE A"/>
    <property type="match status" value="1"/>
</dbReference>
<dbReference type="InterPro" id="IPR051450">
    <property type="entry name" value="Gfo/Idh/MocA_Oxidoreductases"/>
</dbReference>
<evidence type="ECO:0000313" key="3">
    <source>
        <dbReference type="EMBL" id="OAM90547.1"/>
    </source>
</evidence>
<proteinExistence type="predicted"/>
<feature type="domain" description="Gfo/Idh/MocA-like oxidoreductase N-terminal" evidence="1">
    <location>
        <begin position="10"/>
        <end position="140"/>
    </location>
</feature>
<dbReference type="EMBL" id="LRRQ01000055">
    <property type="protein sequence ID" value="OAM90547.1"/>
    <property type="molecule type" value="Genomic_DNA"/>
</dbReference>
<reference evidence="3 4" key="1">
    <citation type="submission" date="2016-01" db="EMBL/GenBank/DDBJ databases">
        <title>High potential of lignocellulose degradation of a new Verrucomicrobia species.</title>
        <authorList>
            <person name="Wang Y."/>
            <person name="Shi Y."/>
            <person name="Qiu Z."/>
            <person name="Liu S."/>
            <person name="Yang H."/>
        </authorList>
    </citation>
    <scope>NUCLEOTIDE SEQUENCE [LARGE SCALE GENOMIC DNA]</scope>
    <source>
        <strain evidence="3 4">TSB47</strain>
    </source>
</reference>
<gene>
    <name evidence="3" type="ORF">AW736_00505</name>
</gene>
<evidence type="ECO:0000313" key="4">
    <source>
        <dbReference type="Proteomes" id="UP000078486"/>
    </source>
</evidence>
<dbReference type="Proteomes" id="UP000078486">
    <property type="component" value="Unassembled WGS sequence"/>
</dbReference>
<evidence type="ECO:0000259" key="2">
    <source>
        <dbReference type="Pfam" id="PF22725"/>
    </source>
</evidence>
<dbReference type="Pfam" id="PF22725">
    <property type="entry name" value="GFO_IDH_MocA_C3"/>
    <property type="match status" value="1"/>
</dbReference>
<dbReference type="GO" id="GO:0000166">
    <property type="term" value="F:nucleotide binding"/>
    <property type="evidence" value="ECO:0007669"/>
    <property type="project" value="InterPro"/>
</dbReference>
<sequence length="344" mass="37703">MGMKTKSSRVNVAVVGLGYMGVTHLRAWQKIRNARIVAVCDATRLPENGVLRGVAGNIKSDSGGLDLGAKLKTYRELGPLLADPEVDLVDICTPTPLHPGQVIAALRAGRHVLCEKPLARTPAETKKILRAASESKGFLMPAMCMRFWTGWRELKELVETQKYGRALAAAFRRVSQRPAWSTTNTYAGADMGGALYDLHIHDTDFINYIFGRPQRVQSRGVISANGSIEHVVTHYIYPGGPLVSAEGSWLHQGGFSMGFSINFERATIETDFAKGGAWRLSEAGKKTREVAWRGPDGYDAEIRYFADCVARGVRPEVVTAQDALTTLQICEAEEKSVRAGARER</sequence>
<dbReference type="PANTHER" id="PTHR43377:SF1">
    <property type="entry name" value="BILIVERDIN REDUCTASE A"/>
    <property type="match status" value="1"/>
</dbReference>
<dbReference type="Pfam" id="PF01408">
    <property type="entry name" value="GFO_IDH_MocA"/>
    <property type="match status" value="1"/>
</dbReference>
<keyword evidence="4" id="KW-1185">Reference proteome</keyword>
<dbReference type="Gene3D" id="3.30.360.10">
    <property type="entry name" value="Dihydrodipicolinate Reductase, domain 2"/>
    <property type="match status" value="1"/>
</dbReference>
<evidence type="ECO:0008006" key="5">
    <source>
        <dbReference type="Google" id="ProtNLM"/>
    </source>
</evidence>
<dbReference type="InterPro" id="IPR055170">
    <property type="entry name" value="GFO_IDH_MocA-like_dom"/>
</dbReference>
<dbReference type="SUPFAM" id="SSF55347">
    <property type="entry name" value="Glyceraldehyde-3-phosphate dehydrogenase-like, C-terminal domain"/>
    <property type="match status" value="1"/>
</dbReference>
<protein>
    <recommendedName>
        <fullName evidence="5">Oxidoreductase</fullName>
    </recommendedName>
</protein>
<evidence type="ECO:0000259" key="1">
    <source>
        <dbReference type="Pfam" id="PF01408"/>
    </source>
</evidence>
<feature type="domain" description="GFO/IDH/MocA-like oxidoreductase" evidence="2">
    <location>
        <begin position="151"/>
        <end position="269"/>
    </location>
</feature>
<dbReference type="STRING" id="1184151.AW736_00505"/>
<dbReference type="InterPro" id="IPR000683">
    <property type="entry name" value="Gfo/Idh/MocA-like_OxRdtase_N"/>
</dbReference>
<comment type="caution">
    <text evidence="3">The sequence shown here is derived from an EMBL/GenBank/DDBJ whole genome shotgun (WGS) entry which is preliminary data.</text>
</comment>
<organism evidence="3 4">
    <name type="scientific">Termitidicoccus mucosus</name>
    <dbReference type="NCBI Taxonomy" id="1184151"/>
    <lineage>
        <taxon>Bacteria</taxon>
        <taxon>Pseudomonadati</taxon>
        <taxon>Verrucomicrobiota</taxon>
        <taxon>Opitutia</taxon>
        <taxon>Opitutales</taxon>
        <taxon>Opitutaceae</taxon>
        <taxon>Termitidicoccus</taxon>
    </lineage>
</organism>